<evidence type="ECO:0000256" key="1">
    <source>
        <dbReference type="SAM" id="MobiDB-lite"/>
    </source>
</evidence>
<dbReference type="VEuPathDB" id="ToxoDB:EMH_0057590"/>
<feature type="compositionally biased region" description="Polar residues" evidence="1">
    <location>
        <begin position="529"/>
        <end position="541"/>
    </location>
</feature>
<dbReference type="OrthoDB" id="346433at2759"/>
<feature type="compositionally biased region" description="Basic and acidic residues" evidence="1">
    <location>
        <begin position="515"/>
        <end position="527"/>
    </location>
</feature>
<gene>
    <name evidence="2" type="ORF">EMH_0057590</name>
</gene>
<name>U6K261_9EIME</name>
<feature type="compositionally biased region" description="Low complexity" evidence="1">
    <location>
        <begin position="53"/>
        <end position="70"/>
    </location>
</feature>
<keyword evidence="3" id="KW-1185">Reference proteome</keyword>
<evidence type="ECO:0000313" key="2">
    <source>
        <dbReference type="EMBL" id="CDJ30377.1"/>
    </source>
</evidence>
<feature type="region of interest" description="Disordered" evidence="1">
    <location>
        <begin position="43"/>
        <end position="86"/>
    </location>
</feature>
<feature type="compositionally biased region" description="Basic and acidic residues" evidence="1">
    <location>
        <begin position="235"/>
        <end position="244"/>
    </location>
</feature>
<dbReference type="AlphaFoldDB" id="U6K261"/>
<dbReference type="EMBL" id="HG682478">
    <property type="protein sequence ID" value="CDJ30377.1"/>
    <property type="molecule type" value="Genomic_DNA"/>
</dbReference>
<accession>U6K261</accession>
<proteinExistence type="predicted"/>
<reference evidence="2" key="2">
    <citation type="submission" date="2013-10" db="EMBL/GenBank/DDBJ databases">
        <authorList>
            <person name="Aslett M."/>
        </authorList>
    </citation>
    <scope>NUCLEOTIDE SEQUENCE [LARGE SCALE GENOMIC DNA]</scope>
    <source>
        <strain evidence="2">Houghton</strain>
    </source>
</reference>
<organism evidence="2 3">
    <name type="scientific">Eimeria mitis</name>
    <dbReference type="NCBI Taxonomy" id="44415"/>
    <lineage>
        <taxon>Eukaryota</taxon>
        <taxon>Sar</taxon>
        <taxon>Alveolata</taxon>
        <taxon>Apicomplexa</taxon>
        <taxon>Conoidasida</taxon>
        <taxon>Coccidia</taxon>
        <taxon>Eucoccidiorida</taxon>
        <taxon>Eimeriorina</taxon>
        <taxon>Eimeriidae</taxon>
        <taxon>Eimeria</taxon>
    </lineage>
</organism>
<feature type="region of interest" description="Disordered" evidence="1">
    <location>
        <begin position="762"/>
        <end position="785"/>
    </location>
</feature>
<dbReference type="Proteomes" id="UP000030744">
    <property type="component" value="Unassembled WGS sequence"/>
</dbReference>
<feature type="region of interest" description="Disordered" evidence="1">
    <location>
        <begin position="208"/>
        <end position="264"/>
    </location>
</feature>
<evidence type="ECO:0000313" key="3">
    <source>
        <dbReference type="Proteomes" id="UP000030744"/>
    </source>
</evidence>
<dbReference type="RefSeq" id="XP_013352944.1">
    <property type="nucleotide sequence ID" value="XM_013497490.1"/>
</dbReference>
<feature type="region of interest" description="Disordered" evidence="1">
    <location>
        <begin position="966"/>
        <end position="993"/>
    </location>
</feature>
<feature type="compositionally biased region" description="Low complexity" evidence="1">
    <location>
        <begin position="542"/>
        <end position="559"/>
    </location>
</feature>
<reference evidence="2" key="1">
    <citation type="submission" date="2013-10" db="EMBL/GenBank/DDBJ databases">
        <title>Genomic analysis of the causative agents of coccidiosis in chickens.</title>
        <authorList>
            <person name="Reid A.J."/>
            <person name="Blake D."/>
            <person name="Billington K."/>
            <person name="Browne H."/>
            <person name="Dunn M."/>
            <person name="Hung S."/>
            <person name="Kawahara F."/>
            <person name="Miranda-Saavedra D."/>
            <person name="Mourier T."/>
            <person name="Nagra H."/>
            <person name="Otto T.D."/>
            <person name="Rawlings N."/>
            <person name="Sanchez A."/>
            <person name="Sanders M."/>
            <person name="Subramaniam C."/>
            <person name="Tay Y."/>
            <person name="Dear P."/>
            <person name="Doerig C."/>
            <person name="Gruber A."/>
            <person name="Parkinson J."/>
            <person name="Shirley M."/>
            <person name="Wan K.L."/>
            <person name="Berriman M."/>
            <person name="Tomley F."/>
            <person name="Pain A."/>
        </authorList>
    </citation>
    <scope>NUCLEOTIDE SEQUENCE [LARGE SCALE GENOMIC DNA]</scope>
    <source>
        <strain evidence="2">Houghton</strain>
    </source>
</reference>
<sequence>MLHLEVQQLAASLARLHSLRPLRGMGHFAAAAVAFDRFLHAQQMQQTSPPPDAEASPAAGAATARPSGEASSSQLRPLLHTHEPPRGLKEAERRIRFFCSLVTLGATDPSLFSGVAACLPSEAQIYSFTLHQPTHQQQMSNTRAAGTAAAATTACAQQLPLKLLQRLLFACSWVGEWPLVVLGLKILRHRLETLTLQRLLDARSAAACGSRGSRGPEEAAFKTAAAGAAAEEEADERHTAELKNTHGKWRPFKGGPSPRVSSFASSPRSKGDIIQLQDALCGLASAATLWAAVSGFRRQRPEDVALLTFSLIPFWIQAQQDEGAAPVHTQQQVHTIRAAAAAAAAAEHDGTHALHHQQTQRMQDAPNFTALTRSLRGFHTFSSVSGVSPARYVDPSAIEQRERSVPPLLFLLGYNILRLRRSRGNEAFRIVSDAASTATAAAGEAAETATGTGRSVGAAGVATQQHQHQLGTEAEAAAAQLLLRVVAAIEESVSFPEAVNAWYRTGAPGGGPRGPRGEPLKTQRDGDSFFSSATLTRSTGQSRTATAADAASVTATSGAPVAARPAEIRRAGMREVGSFLWSLNRAEGGLGAAETMDADASLSAAAAAAETQLSPFGSSERHAKPLTLQQAARLAARSIRRPGGFADKLALYYLKRAAIFCGSHSVPHSIISITLLPLQSLSGSAAAVGAGAIGAVALAAVVATIEEAQRIASASLLLSLRAFAVVCCRSGIVHAPLLAAECGMLQLFHLLRPLAAVARAGPEASDSESGDRDRLSDPLVSAAGDRGSTSLQEAMAEQQLIDPNKSSSSNSSVFRLLHEADAFLFAVAAALLRLAQNISALPVDSPRTAAQIQLLLLASSDFATLLHAHCCSTGAGAAATEGEKAAAPNPSGVTASAEFRLVMQELLSIFSRLVVRHAPQIQESLALLAAAAETLSLCGRHVTLPSGSKKALEAFASAAIAALRQPPQHHAAQRGAPSSPASPPQRGGGPEELRRLATALEALKFVELK</sequence>
<feature type="region of interest" description="Disordered" evidence="1">
    <location>
        <begin position="503"/>
        <end position="561"/>
    </location>
</feature>
<dbReference type="GeneID" id="25380391"/>
<protein>
    <submittedName>
        <fullName evidence="2">Uncharacterized protein</fullName>
    </submittedName>
</protein>